<evidence type="ECO:0000313" key="18">
    <source>
        <dbReference type="Proteomes" id="UP000048841"/>
    </source>
</evidence>
<dbReference type="GO" id="GO:0006935">
    <property type="term" value="P:chemotaxis"/>
    <property type="evidence" value="ECO:0007669"/>
    <property type="project" value="UniProtKB-KW"/>
</dbReference>
<feature type="coiled-coil region" evidence="12">
    <location>
        <begin position="497"/>
        <end position="535"/>
    </location>
</feature>
<feature type="compositionally biased region" description="Polar residues" evidence="13">
    <location>
        <begin position="554"/>
        <end position="564"/>
    </location>
</feature>
<dbReference type="SUPFAM" id="SSF47170">
    <property type="entry name" value="Aspartate receptor, ligand-binding domain"/>
    <property type="match status" value="1"/>
</dbReference>
<dbReference type="Pfam" id="PF02203">
    <property type="entry name" value="TarH"/>
    <property type="match status" value="1"/>
</dbReference>
<organism evidence="17 18">
    <name type="scientific">Yersinia enterocolitica</name>
    <dbReference type="NCBI Taxonomy" id="630"/>
    <lineage>
        <taxon>Bacteria</taxon>
        <taxon>Pseudomonadati</taxon>
        <taxon>Pseudomonadota</taxon>
        <taxon>Gammaproteobacteria</taxon>
        <taxon>Enterobacterales</taxon>
        <taxon>Yersiniaceae</taxon>
        <taxon>Yersinia</taxon>
    </lineage>
</organism>
<dbReference type="PROSITE" id="PS00538">
    <property type="entry name" value="CHEMOTAXIS_TRANSDUC_1"/>
    <property type="match status" value="1"/>
</dbReference>
<dbReference type="AlphaFoldDB" id="A0A0E1N9J2"/>
<dbReference type="Gene3D" id="1.10.287.950">
    <property type="entry name" value="Methyl-accepting chemotaxis protein"/>
    <property type="match status" value="1"/>
</dbReference>
<dbReference type="Pfam" id="PF00672">
    <property type="entry name" value="HAMP"/>
    <property type="match status" value="1"/>
</dbReference>
<dbReference type="CDD" id="cd11386">
    <property type="entry name" value="MCP_signal"/>
    <property type="match status" value="1"/>
</dbReference>
<dbReference type="InterPro" id="IPR004090">
    <property type="entry name" value="Chemotax_Me-accpt_rcpt"/>
</dbReference>
<dbReference type="RefSeq" id="WP_013649692.1">
    <property type="nucleotide sequence ID" value="NZ_CGBR01000022.1"/>
</dbReference>
<comment type="similarity">
    <text evidence="10">Belongs to the methyl-accepting chemotaxis (MCP) protein family.</text>
</comment>
<evidence type="ECO:0000256" key="8">
    <source>
        <dbReference type="ARBA" id="ARBA00023136"/>
    </source>
</evidence>
<keyword evidence="2" id="KW-1003">Cell membrane</keyword>
<keyword evidence="8 14" id="KW-0472">Membrane</keyword>
<evidence type="ECO:0000256" key="6">
    <source>
        <dbReference type="ARBA" id="ARBA00022692"/>
    </source>
</evidence>
<evidence type="ECO:0000256" key="2">
    <source>
        <dbReference type="ARBA" id="ARBA00022475"/>
    </source>
</evidence>
<feature type="domain" description="HAMP" evidence="16">
    <location>
        <begin position="240"/>
        <end position="292"/>
    </location>
</feature>
<proteinExistence type="inferred from homology"/>
<dbReference type="InterPro" id="IPR003122">
    <property type="entry name" value="Tar_rcpt_lig-bd"/>
</dbReference>
<evidence type="ECO:0000256" key="5">
    <source>
        <dbReference type="ARBA" id="ARBA00022519"/>
    </source>
</evidence>
<comment type="subcellular location">
    <subcellularLocation>
        <location evidence="1">Cell inner membrane</location>
        <topology evidence="1">Multi-pass membrane protein</topology>
    </subcellularLocation>
</comment>
<sequence length="579" mass="62349">MKRGSTHKPLDIKITPEHNKDTKVFFVNNMRLVTLFIAILAGILLLFAAAIGTSGYFLKQSNQSLEEATQELDIRLGLSNSSNHLRTARLILIQAASSARIGDATGYQQGLKNAENRISQSQQMFDLYYNRPIKSETDTALDGPLKKAYEQYRDDGMKLMLEATKEGHFEEVISLEAEKLNQLDDAYNEPLLKAVKYRTERANEINQSAQQEARLGYMLMGGAFILAILLTLIAFLVISKVIIKPINRLVERIQRIAQGDLTQHPAPFGRNEIGVLGNNIQQMQDSLSSTVEAVRSSAESIYQGSSEIALGNTDLSARTEQQAASLEQTAASMEQLTATVKQNAENAHHASQLAANASGKAAQGGDIVNDVVSTMDKISLSSMKIAEITNVINSIAFQTNILALNAAVEAARAGEQGRGFAVVASEVRNLAQRSADAAKEIESLIEVSVDLIGDGSILVSDAGKAMNEIVTAVTHVTDIMGEIASASDEQSRGISQVAQAVSEMDNVTQQNASLVQEASAAAASLEQQAEILTQAVAVFHLNGRNPAPALKTPAPTSIGQNKTGGNKKPTDDSLNWETF</sequence>
<keyword evidence="9 11" id="KW-0807">Transducer</keyword>
<dbReference type="PANTHER" id="PTHR43531:SF5">
    <property type="entry name" value="METHYL-ACCEPTING CHEMOTAXIS PROTEIN III"/>
    <property type="match status" value="1"/>
</dbReference>
<keyword evidence="4" id="KW-0145">Chemotaxis</keyword>
<dbReference type="InterPro" id="IPR051310">
    <property type="entry name" value="MCP_chemotaxis"/>
</dbReference>
<reference evidence="17 18" key="1">
    <citation type="submission" date="2015-03" db="EMBL/GenBank/DDBJ databases">
        <authorList>
            <person name="Murphy D."/>
        </authorList>
    </citation>
    <scope>NUCLEOTIDE SEQUENCE [LARGE SCALE GENOMIC DNA]</scope>
    <source>
        <strain evidence="17 18">IP26249</strain>
    </source>
</reference>
<evidence type="ECO:0000256" key="10">
    <source>
        <dbReference type="ARBA" id="ARBA00029447"/>
    </source>
</evidence>
<feature type="region of interest" description="Disordered" evidence="13">
    <location>
        <begin position="545"/>
        <end position="579"/>
    </location>
</feature>
<evidence type="ECO:0000256" key="3">
    <source>
        <dbReference type="ARBA" id="ARBA00022481"/>
    </source>
</evidence>
<dbReference type="InterPro" id="IPR035440">
    <property type="entry name" value="4HB_MCP_dom_sf"/>
</dbReference>
<dbReference type="PROSITE" id="PS50111">
    <property type="entry name" value="CHEMOTAXIS_TRANSDUC_2"/>
    <property type="match status" value="1"/>
</dbReference>
<keyword evidence="7 14" id="KW-1133">Transmembrane helix</keyword>
<evidence type="ECO:0000256" key="14">
    <source>
        <dbReference type="SAM" id="Phobius"/>
    </source>
</evidence>
<gene>
    <name evidence="17" type="primary">trg_3</name>
    <name evidence="17" type="ORF">ERS137941_02923</name>
</gene>
<feature type="domain" description="Methyl-accepting transducer" evidence="15">
    <location>
        <begin position="297"/>
        <end position="526"/>
    </location>
</feature>
<dbReference type="InterPro" id="IPR003660">
    <property type="entry name" value="HAMP_dom"/>
</dbReference>
<feature type="transmembrane region" description="Helical" evidence="14">
    <location>
        <begin position="215"/>
        <end position="238"/>
    </location>
</feature>
<evidence type="ECO:0000256" key="4">
    <source>
        <dbReference type="ARBA" id="ARBA00022500"/>
    </source>
</evidence>
<dbReference type="InterPro" id="IPR004091">
    <property type="entry name" value="Chemotax_Me-accpt_rcpt_Me-site"/>
</dbReference>
<dbReference type="GO" id="GO:0004888">
    <property type="term" value="F:transmembrane signaling receptor activity"/>
    <property type="evidence" value="ECO:0007669"/>
    <property type="project" value="InterPro"/>
</dbReference>
<evidence type="ECO:0000256" key="1">
    <source>
        <dbReference type="ARBA" id="ARBA00004429"/>
    </source>
</evidence>
<evidence type="ECO:0000256" key="9">
    <source>
        <dbReference type="ARBA" id="ARBA00023224"/>
    </source>
</evidence>
<evidence type="ECO:0000256" key="12">
    <source>
        <dbReference type="SAM" id="Coils"/>
    </source>
</evidence>
<accession>A0A0E1N9J2</accession>
<keyword evidence="3" id="KW-0488">Methylation</keyword>
<dbReference type="KEGG" id="yet:CH48_3279"/>
<protein>
    <submittedName>
        <fullName evidence="17">Putative methyl-accepting chemotaxis protein</fullName>
    </submittedName>
</protein>
<dbReference type="SUPFAM" id="SSF58104">
    <property type="entry name" value="Methyl-accepting chemotaxis protein (MCP) signaling domain"/>
    <property type="match status" value="1"/>
</dbReference>
<dbReference type="GO" id="GO:0007165">
    <property type="term" value="P:signal transduction"/>
    <property type="evidence" value="ECO:0007669"/>
    <property type="project" value="UniProtKB-KW"/>
</dbReference>
<evidence type="ECO:0000313" key="17">
    <source>
        <dbReference type="EMBL" id="CFQ67901.1"/>
    </source>
</evidence>
<keyword evidence="5" id="KW-0997">Cell inner membrane</keyword>
<feature type="transmembrane region" description="Helical" evidence="14">
    <location>
        <begin position="32"/>
        <end position="58"/>
    </location>
</feature>
<evidence type="ECO:0000259" key="16">
    <source>
        <dbReference type="PROSITE" id="PS50885"/>
    </source>
</evidence>
<dbReference type="PATRIC" id="fig|630.129.peg.1633"/>
<dbReference type="Pfam" id="PF00015">
    <property type="entry name" value="MCPsignal"/>
    <property type="match status" value="1"/>
</dbReference>
<evidence type="ECO:0000256" key="13">
    <source>
        <dbReference type="SAM" id="MobiDB-lite"/>
    </source>
</evidence>
<dbReference type="SMART" id="SM00283">
    <property type="entry name" value="MA"/>
    <property type="match status" value="1"/>
</dbReference>
<dbReference type="InterPro" id="IPR004089">
    <property type="entry name" value="MCPsignal_dom"/>
</dbReference>
<dbReference type="Gene3D" id="1.20.120.30">
    <property type="entry name" value="Aspartate receptor, ligand-binding domain"/>
    <property type="match status" value="1"/>
</dbReference>
<evidence type="ECO:0000256" key="11">
    <source>
        <dbReference type="PROSITE-ProRule" id="PRU00284"/>
    </source>
</evidence>
<dbReference type="PRINTS" id="PR00260">
    <property type="entry name" value="CHEMTRNSDUCR"/>
</dbReference>
<dbReference type="CDD" id="cd06225">
    <property type="entry name" value="HAMP"/>
    <property type="match status" value="1"/>
</dbReference>
<name>A0A0E1N9J2_YEREN</name>
<dbReference type="GO" id="GO:0005886">
    <property type="term" value="C:plasma membrane"/>
    <property type="evidence" value="ECO:0007669"/>
    <property type="project" value="UniProtKB-SubCell"/>
</dbReference>
<dbReference type="SMART" id="SM00304">
    <property type="entry name" value="HAMP"/>
    <property type="match status" value="1"/>
</dbReference>
<dbReference type="FunFam" id="1.10.287.950:FF:000001">
    <property type="entry name" value="Methyl-accepting chemotaxis sensory transducer"/>
    <property type="match status" value="1"/>
</dbReference>
<dbReference type="PROSITE" id="PS50885">
    <property type="entry name" value="HAMP"/>
    <property type="match status" value="1"/>
</dbReference>
<keyword evidence="6 14" id="KW-0812">Transmembrane</keyword>
<evidence type="ECO:0000256" key="7">
    <source>
        <dbReference type="ARBA" id="ARBA00022989"/>
    </source>
</evidence>
<dbReference type="Proteomes" id="UP000048841">
    <property type="component" value="Unassembled WGS sequence"/>
</dbReference>
<dbReference type="EMBL" id="CGBR01000022">
    <property type="protein sequence ID" value="CFQ67901.1"/>
    <property type="molecule type" value="Genomic_DNA"/>
</dbReference>
<dbReference type="PANTHER" id="PTHR43531">
    <property type="entry name" value="PROTEIN ICFG"/>
    <property type="match status" value="1"/>
</dbReference>
<keyword evidence="12" id="KW-0175">Coiled coil</keyword>
<evidence type="ECO:0000259" key="15">
    <source>
        <dbReference type="PROSITE" id="PS50111"/>
    </source>
</evidence>